<evidence type="ECO:0000313" key="3">
    <source>
        <dbReference type="Proteomes" id="UP000326169"/>
    </source>
</evidence>
<keyword evidence="3" id="KW-1185">Reference proteome</keyword>
<name>A0A5M3T5E3_LIMPL</name>
<accession>A0A5M3T5E3</accession>
<proteinExistence type="predicted"/>
<dbReference type="Proteomes" id="UP000326169">
    <property type="component" value="Unassembled WGS sequence"/>
</dbReference>
<keyword evidence="1" id="KW-0812">Transmembrane</keyword>
<reference evidence="2 3" key="1">
    <citation type="journal article" date="2019" name="J Genomics">
        <title>The Draft Genome of a Hydrogen-producing Cyanobacterium, Arthrospira platensis NIES-46.</title>
        <authorList>
            <person name="Suzuki S."/>
            <person name="Yamaguchi H."/>
            <person name="Kawachi M."/>
        </authorList>
    </citation>
    <scope>NUCLEOTIDE SEQUENCE [LARGE SCALE GENOMIC DNA]</scope>
    <source>
        <strain evidence="2 3">NIES-46</strain>
    </source>
</reference>
<evidence type="ECO:0000256" key="1">
    <source>
        <dbReference type="SAM" id="Phobius"/>
    </source>
</evidence>
<dbReference type="EMBL" id="BIMW01000113">
    <property type="protein sequence ID" value="GCE94923.1"/>
    <property type="molecule type" value="Genomic_DNA"/>
</dbReference>
<sequence>MTGLELIIFIFGPFISFSLACLLASNQREFSTEPDTNKY</sequence>
<feature type="transmembrane region" description="Helical" evidence="1">
    <location>
        <begin position="6"/>
        <end position="24"/>
    </location>
</feature>
<organism evidence="2 3">
    <name type="scientific">Limnospira platensis NIES-46</name>
    <dbReference type="NCBI Taxonomy" id="1236695"/>
    <lineage>
        <taxon>Bacteria</taxon>
        <taxon>Bacillati</taxon>
        <taxon>Cyanobacteriota</taxon>
        <taxon>Cyanophyceae</taxon>
        <taxon>Oscillatoriophycideae</taxon>
        <taxon>Oscillatoriales</taxon>
        <taxon>Sirenicapillariaceae</taxon>
        <taxon>Limnospira</taxon>
    </lineage>
</organism>
<protein>
    <submittedName>
        <fullName evidence="2">Uncharacterized protein</fullName>
    </submittedName>
</protein>
<evidence type="ECO:0000313" key="2">
    <source>
        <dbReference type="EMBL" id="GCE94923.1"/>
    </source>
</evidence>
<keyword evidence="1" id="KW-1133">Transmembrane helix</keyword>
<gene>
    <name evidence="2" type="ORF">NIES46_29830</name>
</gene>
<keyword evidence="1" id="KW-0472">Membrane</keyword>
<comment type="caution">
    <text evidence="2">The sequence shown here is derived from an EMBL/GenBank/DDBJ whole genome shotgun (WGS) entry which is preliminary data.</text>
</comment>